<organism evidence="2 3">
    <name type="scientific">Magallana gigas</name>
    <name type="common">Pacific oyster</name>
    <name type="synonym">Crassostrea gigas</name>
    <dbReference type="NCBI Taxonomy" id="29159"/>
    <lineage>
        <taxon>Eukaryota</taxon>
        <taxon>Metazoa</taxon>
        <taxon>Spiralia</taxon>
        <taxon>Lophotrochozoa</taxon>
        <taxon>Mollusca</taxon>
        <taxon>Bivalvia</taxon>
        <taxon>Autobranchia</taxon>
        <taxon>Pteriomorphia</taxon>
        <taxon>Ostreida</taxon>
        <taxon>Ostreoidea</taxon>
        <taxon>Ostreidae</taxon>
        <taxon>Magallana</taxon>
    </lineage>
</organism>
<dbReference type="SUPFAM" id="SSF49899">
    <property type="entry name" value="Concanavalin A-like lectins/glucanases"/>
    <property type="match status" value="1"/>
</dbReference>
<dbReference type="SMART" id="SM00137">
    <property type="entry name" value="MAM"/>
    <property type="match status" value="1"/>
</dbReference>
<feature type="domain" description="MAM" evidence="1">
    <location>
        <begin position="93"/>
        <end position="258"/>
    </location>
</feature>
<dbReference type="InterPro" id="IPR000998">
    <property type="entry name" value="MAM_dom"/>
</dbReference>
<dbReference type="Pfam" id="PF00629">
    <property type="entry name" value="MAM"/>
    <property type="match status" value="1"/>
</dbReference>
<dbReference type="EnsemblMetazoa" id="G28986.1">
    <property type="protein sequence ID" value="G28986.1:cds"/>
    <property type="gene ID" value="G28986"/>
</dbReference>
<sequence>MTPNPGAKNAIMSPKYAENQDNGVEMFCTVLVFLTLFVRTILCSSSCVQFEFAQEVSPTESIQVLSNYSAASRTELFGICAPKCMKDLRCNAFDICNGECRTIRGWLPVYTDSVSGDMCERHQIGLTANYYYNTGPSSAKFGSYYKYIQSAYSSSYVYRGTLESIEHFDDKIYCLSLYYHMYGSNIKSLIISTQNGTDAPVNHWTMTGNQGNAWNRLSGLNLRLDPQTKVLITGEQATNYRGDIAIDFVELWPYACPGSA</sequence>
<dbReference type="InterPro" id="IPR013320">
    <property type="entry name" value="ConA-like_dom_sf"/>
</dbReference>
<dbReference type="PROSITE" id="PS50060">
    <property type="entry name" value="MAM_2"/>
    <property type="match status" value="1"/>
</dbReference>
<proteinExistence type="predicted"/>
<dbReference type="Proteomes" id="UP000005408">
    <property type="component" value="Unassembled WGS sequence"/>
</dbReference>
<dbReference type="Gene3D" id="2.60.120.200">
    <property type="match status" value="1"/>
</dbReference>
<dbReference type="PANTHER" id="PTHR23282">
    <property type="entry name" value="APICAL ENDOSOMAL GLYCOPROTEIN PRECURSOR"/>
    <property type="match status" value="1"/>
</dbReference>
<name>A0A8W8LTB5_MAGGI</name>
<accession>A0A8W8LTB5</accession>
<dbReference type="InterPro" id="IPR051560">
    <property type="entry name" value="MAM_domain-containing"/>
</dbReference>
<evidence type="ECO:0000313" key="2">
    <source>
        <dbReference type="EnsemblMetazoa" id="G28986.1:cds"/>
    </source>
</evidence>
<dbReference type="GO" id="GO:0016020">
    <property type="term" value="C:membrane"/>
    <property type="evidence" value="ECO:0007669"/>
    <property type="project" value="InterPro"/>
</dbReference>
<evidence type="ECO:0000259" key="1">
    <source>
        <dbReference type="PROSITE" id="PS50060"/>
    </source>
</evidence>
<reference evidence="2" key="1">
    <citation type="submission" date="2022-08" db="UniProtKB">
        <authorList>
            <consortium name="EnsemblMetazoa"/>
        </authorList>
    </citation>
    <scope>IDENTIFICATION</scope>
    <source>
        <strain evidence="2">05x7-T-G4-1.051#20</strain>
    </source>
</reference>
<dbReference type="AlphaFoldDB" id="A0A8W8LTB5"/>
<dbReference type="PANTHER" id="PTHR23282:SF101">
    <property type="entry name" value="MAM DOMAIN-CONTAINING PROTEIN"/>
    <property type="match status" value="1"/>
</dbReference>
<protein>
    <recommendedName>
        <fullName evidence="1">MAM domain-containing protein</fullName>
    </recommendedName>
</protein>
<keyword evidence="3" id="KW-1185">Reference proteome</keyword>
<evidence type="ECO:0000313" key="3">
    <source>
        <dbReference type="Proteomes" id="UP000005408"/>
    </source>
</evidence>